<accession>A0A7I7RCA9</accession>
<dbReference type="OrthoDB" id="9793302at2"/>
<name>A0A7I7RCA9_MYCCF</name>
<evidence type="ECO:0008006" key="3">
    <source>
        <dbReference type="Google" id="ProtNLM"/>
    </source>
</evidence>
<evidence type="ECO:0000313" key="2">
    <source>
        <dbReference type="Proteomes" id="UP000466431"/>
    </source>
</evidence>
<dbReference type="EMBL" id="AP022591">
    <property type="protein sequence ID" value="BBY42172.1"/>
    <property type="molecule type" value="Genomic_DNA"/>
</dbReference>
<dbReference type="KEGG" id="mcee:MCEL_04670"/>
<reference evidence="1 2" key="1">
    <citation type="journal article" date="2019" name="Emerg. Microbes Infect.">
        <title>Comprehensive subspecies identification of 175 nontuberculous mycobacteria species based on 7547 genomic profiles.</title>
        <authorList>
            <person name="Matsumoto Y."/>
            <person name="Kinjo T."/>
            <person name="Motooka D."/>
            <person name="Nabeya D."/>
            <person name="Jung N."/>
            <person name="Uechi K."/>
            <person name="Horii T."/>
            <person name="Iida T."/>
            <person name="Fujita J."/>
            <person name="Nakamura S."/>
        </authorList>
    </citation>
    <scope>NUCLEOTIDE SEQUENCE [LARGE SCALE GENOMIC DNA]</scope>
    <source>
        <strain evidence="1 2">JCM 18439</strain>
    </source>
</reference>
<protein>
    <recommendedName>
        <fullName evidence="3">Transposase</fullName>
    </recommendedName>
</protein>
<proteinExistence type="predicted"/>
<sequence>MTKAIGSAGGEKSAARHLAETFSAETLDSLIKDAVKSGTPIDGADGLLNEPTKSVLERALQTEMTHHLGYETGDPGRARVWWTRLSTTCKAASATFRSTSPSWWLPAHGSAMPAALPWVICAFPRRAQPAWTKTNLFP</sequence>
<evidence type="ECO:0000313" key="1">
    <source>
        <dbReference type="EMBL" id="BBY42172.1"/>
    </source>
</evidence>
<keyword evidence="2" id="KW-1185">Reference proteome</keyword>
<gene>
    <name evidence="1" type="ORF">MCEL_04670</name>
</gene>
<dbReference type="Proteomes" id="UP000466431">
    <property type="component" value="Chromosome"/>
</dbReference>
<organism evidence="1 2">
    <name type="scientific">Mycolicibacterium celeriflavum</name>
    <name type="common">Mycobacterium celeriflavum</name>
    <dbReference type="NCBI Taxonomy" id="1249101"/>
    <lineage>
        <taxon>Bacteria</taxon>
        <taxon>Bacillati</taxon>
        <taxon>Actinomycetota</taxon>
        <taxon>Actinomycetes</taxon>
        <taxon>Mycobacteriales</taxon>
        <taxon>Mycobacteriaceae</taxon>
        <taxon>Mycolicibacterium</taxon>
    </lineage>
</organism>
<dbReference type="AlphaFoldDB" id="A0A7I7RCA9"/>